<feature type="compositionally biased region" description="Basic and acidic residues" evidence="1">
    <location>
        <begin position="50"/>
        <end position="69"/>
    </location>
</feature>
<feature type="region of interest" description="Disordered" evidence="1">
    <location>
        <begin position="1"/>
        <end position="20"/>
    </location>
</feature>
<reference evidence="2 3" key="1">
    <citation type="journal article" date="2019" name="Commun. Biol.">
        <title>The bagworm genome reveals a unique fibroin gene that provides high tensile strength.</title>
        <authorList>
            <person name="Kono N."/>
            <person name="Nakamura H."/>
            <person name="Ohtoshi R."/>
            <person name="Tomita M."/>
            <person name="Numata K."/>
            <person name="Arakawa K."/>
        </authorList>
    </citation>
    <scope>NUCLEOTIDE SEQUENCE [LARGE SCALE GENOMIC DNA]</scope>
</reference>
<evidence type="ECO:0000313" key="3">
    <source>
        <dbReference type="Proteomes" id="UP000299102"/>
    </source>
</evidence>
<dbReference type="GO" id="GO:0005525">
    <property type="term" value="F:GTP binding"/>
    <property type="evidence" value="ECO:0007669"/>
    <property type="project" value="TreeGrafter"/>
</dbReference>
<proteinExistence type="predicted"/>
<dbReference type="AlphaFoldDB" id="A0A4C1YTM6"/>
<protein>
    <submittedName>
        <fullName evidence="2">Uncharacterized protein</fullName>
    </submittedName>
</protein>
<dbReference type="Gene3D" id="3.40.50.300">
    <property type="entry name" value="P-loop containing nucleotide triphosphate hydrolases"/>
    <property type="match status" value="1"/>
</dbReference>
<dbReference type="PANTHER" id="PTHR45775:SF6">
    <property type="entry name" value="RAD, GEM_KIR FAMILY MEMBER 2, ISOFORM C"/>
    <property type="match status" value="1"/>
</dbReference>
<dbReference type="SUPFAM" id="SSF52540">
    <property type="entry name" value="P-loop containing nucleoside triphosphate hydrolases"/>
    <property type="match status" value="1"/>
</dbReference>
<comment type="caution">
    <text evidence="2">The sequence shown here is derived from an EMBL/GenBank/DDBJ whole genome shotgun (WGS) entry which is preliminary data.</text>
</comment>
<dbReference type="GO" id="GO:0005246">
    <property type="term" value="F:calcium channel regulator activity"/>
    <property type="evidence" value="ECO:0007669"/>
    <property type="project" value="TreeGrafter"/>
</dbReference>
<dbReference type="InterPro" id="IPR027417">
    <property type="entry name" value="P-loop_NTPase"/>
</dbReference>
<dbReference type="STRING" id="151549.A0A4C1YTM6"/>
<evidence type="ECO:0000256" key="1">
    <source>
        <dbReference type="SAM" id="MobiDB-lite"/>
    </source>
</evidence>
<dbReference type="InterPro" id="IPR051641">
    <property type="entry name" value="RGK_GTP-binding_reg"/>
</dbReference>
<organism evidence="2 3">
    <name type="scientific">Eumeta variegata</name>
    <name type="common">Bagworm moth</name>
    <name type="synonym">Eumeta japonica</name>
    <dbReference type="NCBI Taxonomy" id="151549"/>
    <lineage>
        <taxon>Eukaryota</taxon>
        <taxon>Metazoa</taxon>
        <taxon>Ecdysozoa</taxon>
        <taxon>Arthropoda</taxon>
        <taxon>Hexapoda</taxon>
        <taxon>Insecta</taxon>
        <taxon>Pterygota</taxon>
        <taxon>Neoptera</taxon>
        <taxon>Endopterygota</taxon>
        <taxon>Lepidoptera</taxon>
        <taxon>Glossata</taxon>
        <taxon>Ditrysia</taxon>
        <taxon>Tineoidea</taxon>
        <taxon>Psychidae</taxon>
        <taxon>Oiketicinae</taxon>
        <taxon>Eumeta</taxon>
    </lineage>
</organism>
<dbReference type="EMBL" id="BGZK01001341">
    <property type="protein sequence ID" value="GBP77665.1"/>
    <property type="molecule type" value="Genomic_DNA"/>
</dbReference>
<gene>
    <name evidence="2" type="ORF">EVAR_57050_1</name>
</gene>
<dbReference type="GO" id="GO:0005886">
    <property type="term" value="C:plasma membrane"/>
    <property type="evidence" value="ECO:0007669"/>
    <property type="project" value="TreeGrafter"/>
</dbReference>
<dbReference type="PANTHER" id="PTHR45775">
    <property type="entry name" value="RAD, GEM/KIR FAMILY MEMBER 2, ISOFORM C"/>
    <property type="match status" value="1"/>
</dbReference>
<dbReference type="OrthoDB" id="5239715at2759"/>
<accession>A0A4C1YTM6</accession>
<keyword evidence="3" id="KW-1185">Reference proteome</keyword>
<evidence type="ECO:0000313" key="2">
    <source>
        <dbReference type="EMBL" id="GBP77665.1"/>
    </source>
</evidence>
<feature type="compositionally biased region" description="Basic and acidic residues" evidence="1">
    <location>
        <begin position="1"/>
        <end position="10"/>
    </location>
</feature>
<feature type="region of interest" description="Disordered" evidence="1">
    <location>
        <begin position="30"/>
        <end position="98"/>
    </location>
</feature>
<name>A0A4C1YTM6_EUMVA</name>
<dbReference type="Proteomes" id="UP000299102">
    <property type="component" value="Unassembled WGS sequence"/>
</dbReference>
<sequence length="173" mass="19447">MLATRADSHRPPWTLATAEESPMRCRIFGKERDTPARAVATSSVQYSNARGREKERHAKVESRREKESIVNRGDSFRRRRSRSGSLAASPAPPEPERRPVCHRVAMVGAPGVGKTALISQFQTSECINAYDRQRGNCCDSLGVHVEFVECPKQTRFNKRLVKEIEIVSKAKVK</sequence>